<proteinExistence type="predicted"/>
<gene>
    <name evidence="1" type="ORF">S01H1_22405</name>
</gene>
<evidence type="ECO:0000313" key="1">
    <source>
        <dbReference type="EMBL" id="GAF88573.1"/>
    </source>
</evidence>
<reference evidence="1" key="1">
    <citation type="journal article" date="2014" name="Front. Microbiol.">
        <title>High frequency of phylogenetically diverse reductive dehalogenase-homologous genes in deep subseafloor sedimentary metagenomes.</title>
        <authorList>
            <person name="Kawai M."/>
            <person name="Futagami T."/>
            <person name="Toyoda A."/>
            <person name="Takaki Y."/>
            <person name="Nishi S."/>
            <person name="Hori S."/>
            <person name="Arai W."/>
            <person name="Tsubouchi T."/>
            <person name="Morono Y."/>
            <person name="Uchiyama I."/>
            <person name="Ito T."/>
            <person name="Fujiyama A."/>
            <person name="Inagaki F."/>
            <person name="Takami H."/>
        </authorList>
    </citation>
    <scope>NUCLEOTIDE SEQUENCE</scope>
    <source>
        <strain evidence="1">Expedition CK06-06</strain>
    </source>
</reference>
<dbReference type="EMBL" id="BARS01012638">
    <property type="protein sequence ID" value="GAF88573.1"/>
    <property type="molecule type" value="Genomic_DNA"/>
</dbReference>
<sequence>MSTTSTFPPGAEGTRCWGHDTAIDEDFAEDFSTWTGDAVVSLEDDNEIITFSSGQEEISPVTNLGAGLNAQITLNKYIPADSVTIQYKTGATVEDCNADTWHNYVPFESLGYVRVRLAVA</sequence>
<name>X0T516_9ZZZZ</name>
<accession>X0T516</accession>
<organism evidence="1">
    <name type="scientific">marine sediment metagenome</name>
    <dbReference type="NCBI Taxonomy" id="412755"/>
    <lineage>
        <taxon>unclassified sequences</taxon>
        <taxon>metagenomes</taxon>
        <taxon>ecological metagenomes</taxon>
    </lineage>
</organism>
<comment type="caution">
    <text evidence="1">The sequence shown here is derived from an EMBL/GenBank/DDBJ whole genome shotgun (WGS) entry which is preliminary data.</text>
</comment>
<protein>
    <submittedName>
        <fullName evidence="1">Uncharacterized protein</fullName>
    </submittedName>
</protein>
<dbReference type="AlphaFoldDB" id="X0T516"/>